<sequence length="353" mass="39711">MNLCCSDHAASAKEPMKKSKKKELSMKEESSPSRRDENKIVFFEGDCNLAFDLEDLLSASSKILGKGSIGTTYKAALEDVTTVVVKRLKDVNVGKREFEQHMEIVGKIKHENVDALRAYYYSKDEKLVVYDYYHQGSVYSILHGKRGEGRTSIDWYSRLRIAIGTARGIAHIHTQQGGKLVHGNIKASNIFINSQGYGCVSDIGLTTLMSSIPSPGNRETGYYAPEVTNARKATHSSDVYSFGVLLLELLTRKTPIYYSSERGQAFHLVRWVKSVVREEWTSEVFDVELLRYSNIEEEMVMMLQIGMACAARRPDQRPKMAEVVRLIEGIHLENRSPSTESRSEASATTIYST</sequence>
<comment type="caution">
    <text evidence="1">The sequence shown here is derived from an EMBL/GenBank/DDBJ whole genome shotgun (WGS) entry which is preliminary data.</text>
</comment>
<evidence type="ECO:0000313" key="1">
    <source>
        <dbReference type="EMBL" id="CAJ2667544.1"/>
    </source>
</evidence>
<keyword evidence="2" id="KW-1185">Reference proteome</keyword>
<evidence type="ECO:0000313" key="2">
    <source>
        <dbReference type="Proteomes" id="UP001177021"/>
    </source>
</evidence>
<dbReference type="EMBL" id="CASHSV030000513">
    <property type="protein sequence ID" value="CAJ2667544.1"/>
    <property type="molecule type" value="Genomic_DNA"/>
</dbReference>
<accession>A0ACB0LHF9</accession>
<gene>
    <name evidence="1" type="ORF">MILVUS5_LOCUS32132</name>
</gene>
<proteinExistence type="predicted"/>
<organism evidence="1 2">
    <name type="scientific">Trifolium pratense</name>
    <name type="common">Red clover</name>
    <dbReference type="NCBI Taxonomy" id="57577"/>
    <lineage>
        <taxon>Eukaryota</taxon>
        <taxon>Viridiplantae</taxon>
        <taxon>Streptophyta</taxon>
        <taxon>Embryophyta</taxon>
        <taxon>Tracheophyta</taxon>
        <taxon>Spermatophyta</taxon>
        <taxon>Magnoliopsida</taxon>
        <taxon>eudicotyledons</taxon>
        <taxon>Gunneridae</taxon>
        <taxon>Pentapetalae</taxon>
        <taxon>rosids</taxon>
        <taxon>fabids</taxon>
        <taxon>Fabales</taxon>
        <taxon>Fabaceae</taxon>
        <taxon>Papilionoideae</taxon>
        <taxon>50 kb inversion clade</taxon>
        <taxon>NPAAA clade</taxon>
        <taxon>Hologalegina</taxon>
        <taxon>IRL clade</taxon>
        <taxon>Trifolieae</taxon>
        <taxon>Trifolium</taxon>
    </lineage>
</organism>
<name>A0ACB0LHF9_TRIPR</name>
<dbReference type="Proteomes" id="UP001177021">
    <property type="component" value="Unassembled WGS sequence"/>
</dbReference>
<reference evidence="1" key="1">
    <citation type="submission" date="2023-10" db="EMBL/GenBank/DDBJ databases">
        <authorList>
            <person name="Rodriguez Cubillos JULIANA M."/>
            <person name="De Vega J."/>
        </authorList>
    </citation>
    <scope>NUCLEOTIDE SEQUENCE</scope>
</reference>
<protein>
    <submittedName>
        <fullName evidence="1">Uncharacterized protein</fullName>
    </submittedName>
</protein>